<dbReference type="PANTHER" id="PTHR10794:SF45">
    <property type="entry name" value="MONOACYLGLYCEROL LIPASE ABHD2"/>
    <property type="match status" value="1"/>
</dbReference>
<dbReference type="SUPFAM" id="SSF53474">
    <property type="entry name" value="alpha/beta-Hydrolases"/>
    <property type="match status" value="1"/>
</dbReference>
<dbReference type="GO" id="GO:0097524">
    <property type="term" value="C:sperm plasma membrane"/>
    <property type="evidence" value="ECO:0007669"/>
    <property type="project" value="TreeGrafter"/>
</dbReference>
<dbReference type="GO" id="GO:0051793">
    <property type="term" value="P:medium-chain fatty acid catabolic process"/>
    <property type="evidence" value="ECO:0007669"/>
    <property type="project" value="TreeGrafter"/>
</dbReference>
<feature type="active site" description="Charge relay system" evidence="2">
    <location>
        <position position="192"/>
    </location>
</feature>
<dbReference type="GO" id="GO:0051792">
    <property type="term" value="P:medium-chain fatty acid biosynthetic process"/>
    <property type="evidence" value="ECO:0007669"/>
    <property type="project" value="TreeGrafter"/>
</dbReference>
<dbReference type="InterPro" id="IPR050960">
    <property type="entry name" value="AB_hydrolase_4_sf"/>
</dbReference>
<evidence type="ECO:0000313" key="5">
    <source>
        <dbReference type="EMBL" id="JAQ10010.1"/>
    </source>
</evidence>
<dbReference type="InterPro" id="IPR000073">
    <property type="entry name" value="AB_hydrolase_1"/>
</dbReference>
<organism evidence="5">
    <name type="scientific">Lygus hesperus</name>
    <name type="common">Western plant bug</name>
    <dbReference type="NCBI Taxonomy" id="30085"/>
    <lineage>
        <taxon>Eukaryota</taxon>
        <taxon>Metazoa</taxon>
        <taxon>Ecdysozoa</taxon>
        <taxon>Arthropoda</taxon>
        <taxon>Hexapoda</taxon>
        <taxon>Insecta</taxon>
        <taxon>Pterygota</taxon>
        <taxon>Neoptera</taxon>
        <taxon>Paraneoptera</taxon>
        <taxon>Hemiptera</taxon>
        <taxon>Heteroptera</taxon>
        <taxon>Panheteroptera</taxon>
        <taxon>Cimicomorpha</taxon>
        <taxon>Miridae</taxon>
        <taxon>Mirini</taxon>
        <taxon>Lygus</taxon>
    </lineage>
</organism>
<accession>A0A146LUE6</accession>
<feature type="chain" id="PRO_5007527384" evidence="3">
    <location>
        <begin position="21"/>
        <end position="413"/>
    </location>
</feature>
<feature type="domain" description="AB hydrolase-1" evidence="4">
    <location>
        <begin position="112"/>
        <end position="365"/>
    </location>
</feature>
<dbReference type="EMBL" id="GDHC01008023">
    <property type="protein sequence ID" value="JAQ10606.1"/>
    <property type="molecule type" value="Transcribed_RNA"/>
</dbReference>
<evidence type="ECO:0000256" key="2">
    <source>
        <dbReference type="PIRSR" id="PIRSR005211-1"/>
    </source>
</evidence>
<keyword evidence="5" id="KW-0378">Hydrolase</keyword>
<dbReference type="EMBL" id="GDHC01008619">
    <property type="protein sequence ID" value="JAQ10010.1"/>
    <property type="molecule type" value="Transcribed_RNA"/>
</dbReference>
<protein>
    <submittedName>
        <fullName evidence="5">Abhydrolase domain-containing protein 2</fullName>
    </submittedName>
</protein>
<keyword evidence="3" id="KW-0732">Signal</keyword>
<dbReference type="InterPro" id="IPR012020">
    <property type="entry name" value="ABHD4"/>
</dbReference>
<dbReference type="GO" id="GO:0043401">
    <property type="term" value="P:steroid hormone receptor signaling pathway"/>
    <property type="evidence" value="ECO:0007669"/>
    <property type="project" value="TreeGrafter"/>
</dbReference>
<feature type="active site" description="Charge relay system" evidence="2">
    <location>
        <position position="328"/>
    </location>
</feature>
<reference evidence="5" key="1">
    <citation type="journal article" date="2016" name="Gigascience">
        <title>De novo construction of an expanded transcriptome assembly for the western tarnished plant bug, Lygus hesperus.</title>
        <authorList>
            <person name="Tassone E.E."/>
            <person name="Geib S.M."/>
            <person name="Hall B."/>
            <person name="Fabrick J.A."/>
            <person name="Brent C.S."/>
            <person name="Hull J.J."/>
        </authorList>
    </citation>
    <scope>NUCLEOTIDE SEQUENCE</scope>
</reference>
<dbReference type="InterPro" id="IPR029058">
    <property type="entry name" value="AB_hydrolase_fold"/>
</dbReference>
<dbReference type="PIRSF" id="PIRSF005211">
    <property type="entry name" value="Ab_hydro_YheT"/>
    <property type="match status" value="1"/>
</dbReference>
<feature type="signal peptide" evidence="3">
    <location>
        <begin position="1"/>
        <end position="20"/>
    </location>
</feature>
<dbReference type="GO" id="GO:0046464">
    <property type="term" value="P:acylglycerol catabolic process"/>
    <property type="evidence" value="ECO:0007669"/>
    <property type="project" value="TreeGrafter"/>
</dbReference>
<feature type="active site" description="Charge relay system" evidence="2">
    <location>
        <position position="359"/>
    </location>
</feature>
<proteinExistence type="inferred from homology"/>
<evidence type="ECO:0000259" key="4">
    <source>
        <dbReference type="Pfam" id="PF00561"/>
    </source>
</evidence>
<dbReference type="GO" id="GO:0048240">
    <property type="term" value="P:sperm capacitation"/>
    <property type="evidence" value="ECO:0007669"/>
    <property type="project" value="TreeGrafter"/>
</dbReference>
<dbReference type="Pfam" id="PF00561">
    <property type="entry name" value="Abhydrolase_1"/>
    <property type="match status" value="1"/>
</dbReference>
<comment type="similarity">
    <text evidence="1">Belongs to the AB hydrolase superfamily. AB hydrolase 4 family.</text>
</comment>
<gene>
    <name evidence="5" type="primary">Hydr2_1</name>
    <name evidence="6" type="synonym">Hydr2_2</name>
    <name evidence="6" type="ORF">g.55839</name>
    <name evidence="5" type="ORF">g.55841</name>
</gene>
<dbReference type="PANTHER" id="PTHR10794">
    <property type="entry name" value="ABHYDROLASE DOMAIN-CONTAINING PROTEIN"/>
    <property type="match status" value="1"/>
</dbReference>
<evidence type="ECO:0000256" key="1">
    <source>
        <dbReference type="ARBA" id="ARBA00010884"/>
    </source>
</evidence>
<evidence type="ECO:0000256" key="3">
    <source>
        <dbReference type="SAM" id="SignalP"/>
    </source>
</evidence>
<dbReference type="GO" id="GO:0008126">
    <property type="term" value="F:acetylesterase activity"/>
    <property type="evidence" value="ECO:0007669"/>
    <property type="project" value="TreeGrafter"/>
</dbReference>
<dbReference type="GO" id="GO:0036126">
    <property type="term" value="C:sperm flagellum"/>
    <property type="evidence" value="ECO:0007669"/>
    <property type="project" value="TreeGrafter"/>
</dbReference>
<sequence>MAAALAIFAVLLWFIFKVLNIYNSQYQKPRIYCKDADFQTYLTKLVPTLQSPYIPTRFWGFDGHIQTILHSVLGRMKSPWPRGERCEILLEDGSTLTYDVYQRLSKDKGNVTIMIVPGICNSSESVYVRTFVYYAQCHGYRCAVLNHLGVLASVELTAPRMFTYGHTDDLRAVVKHLNQRYPTSKIILLGYSLGGNLITKYLGEEGENVSKYIGGGISVCQGYNILEGTKWWLQWTNFRRIYLYFITEAVKSLILRHRKILLSEQAKQMYELSETDIISAATLPELDEAYTRKVHNFKSVPEFYQWSSSVNYLSRIKVPQLFLNSMDDPLIPEVLLNPIREHAQNTVRAAFIEVDYGGHLAFYEGGFLFPNTITWLDRTLLNVIGSLDELDQLQPAQGDCQIDPLLSGTLDGI</sequence>
<dbReference type="GO" id="GO:0047372">
    <property type="term" value="F:monoacylglycerol lipase activity"/>
    <property type="evidence" value="ECO:0007669"/>
    <property type="project" value="TreeGrafter"/>
</dbReference>
<evidence type="ECO:0000313" key="6">
    <source>
        <dbReference type="EMBL" id="JAQ10606.1"/>
    </source>
</evidence>
<name>A0A146LUE6_LYGHE</name>
<dbReference type="Gene3D" id="3.40.50.1820">
    <property type="entry name" value="alpha/beta hydrolase"/>
    <property type="match status" value="1"/>
</dbReference>
<dbReference type="AlphaFoldDB" id="A0A146LUE6"/>